<dbReference type="PRINTS" id="PR01006">
    <property type="entry name" value="FLGHOOKFLIE"/>
</dbReference>
<dbReference type="Pfam" id="PF02049">
    <property type="entry name" value="FliE"/>
    <property type="match status" value="1"/>
</dbReference>
<name>A0A8J4DUW3_9ACTN</name>
<keyword evidence="7" id="KW-1185">Reference proteome</keyword>
<dbReference type="HAMAP" id="MF_00724">
    <property type="entry name" value="FliE"/>
    <property type="match status" value="1"/>
</dbReference>
<dbReference type="GO" id="GO:0005198">
    <property type="term" value="F:structural molecule activity"/>
    <property type="evidence" value="ECO:0007669"/>
    <property type="project" value="UniProtKB-UniRule"/>
</dbReference>
<proteinExistence type="inferred from homology"/>
<evidence type="ECO:0000256" key="1">
    <source>
        <dbReference type="ARBA" id="ARBA00004117"/>
    </source>
</evidence>
<dbReference type="NCBIfam" id="TIGR00205">
    <property type="entry name" value="fliE"/>
    <property type="match status" value="1"/>
</dbReference>
<evidence type="ECO:0000256" key="2">
    <source>
        <dbReference type="ARBA" id="ARBA00009272"/>
    </source>
</evidence>
<protein>
    <recommendedName>
        <fullName evidence="4 5">Flagellar hook-basal body complex protein FliE</fullName>
    </recommendedName>
</protein>
<evidence type="ECO:0000313" key="7">
    <source>
        <dbReference type="Proteomes" id="UP000619260"/>
    </source>
</evidence>
<dbReference type="InterPro" id="IPR001624">
    <property type="entry name" value="FliE"/>
</dbReference>
<dbReference type="AlphaFoldDB" id="A0A8J4DUW3"/>
<evidence type="ECO:0000256" key="5">
    <source>
        <dbReference type="NCBIfam" id="TIGR00205"/>
    </source>
</evidence>
<dbReference type="Proteomes" id="UP000619260">
    <property type="component" value="Unassembled WGS sequence"/>
</dbReference>
<dbReference type="GO" id="GO:0009425">
    <property type="term" value="C:bacterial-type flagellum basal body"/>
    <property type="evidence" value="ECO:0007669"/>
    <property type="project" value="UniProtKB-SubCell"/>
</dbReference>
<comment type="subcellular location">
    <subcellularLocation>
        <location evidence="1 4">Bacterial flagellum basal body</location>
    </subcellularLocation>
</comment>
<keyword evidence="3 4" id="KW-0975">Bacterial flagellum</keyword>
<evidence type="ECO:0000313" key="6">
    <source>
        <dbReference type="EMBL" id="GIJ50831.1"/>
    </source>
</evidence>
<organism evidence="6 7">
    <name type="scientific">Virgisporangium aliadipatigenens</name>
    <dbReference type="NCBI Taxonomy" id="741659"/>
    <lineage>
        <taxon>Bacteria</taxon>
        <taxon>Bacillati</taxon>
        <taxon>Actinomycetota</taxon>
        <taxon>Actinomycetes</taxon>
        <taxon>Micromonosporales</taxon>
        <taxon>Micromonosporaceae</taxon>
        <taxon>Virgisporangium</taxon>
    </lineage>
</organism>
<dbReference type="GO" id="GO:0071973">
    <property type="term" value="P:bacterial-type flagellum-dependent cell motility"/>
    <property type="evidence" value="ECO:0007669"/>
    <property type="project" value="InterPro"/>
</dbReference>
<gene>
    <name evidence="4" type="primary">fliE</name>
    <name evidence="6" type="ORF">Val02_77170</name>
</gene>
<dbReference type="EMBL" id="BOPF01000040">
    <property type="protein sequence ID" value="GIJ50831.1"/>
    <property type="molecule type" value="Genomic_DNA"/>
</dbReference>
<evidence type="ECO:0000256" key="3">
    <source>
        <dbReference type="ARBA" id="ARBA00023143"/>
    </source>
</evidence>
<reference evidence="6" key="1">
    <citation type="submission" date="2021-01" db="EMBL/GenBank/DDBJ databases">
        <title>Whole genome shotgun sequence of Virgisporangium aliadipatigenens NBRC 105644.</title>
        <authorList>
            <person name="Komaki H."/>
            <person name="Tamura T."/>
        </authorList>
    </citation>
    <scope>NUCLEOTIDE SEQUENCE</scope>
    <source>
        <strain evidence="6">NBRC 105644</strain>
    </source>
</reference>
<dbReference type="GO" id="GO:0003774">
    <property type="term" value="F:cytoskeletal motor activity"/>
    <property type="evidence" value="ECO:0007669"/>
    <property type="project" value="InterPro"/>
</dbReference>
<dbReference type="PANTHER" id="PTHR34653:SF1">
    <property type="entry name" value="FLAGELLAR HOOK-BASAL BODY COMPLEX PROTEIN FLIE"/>
    <property type="match status" value="1"/>
</dbReference>
<dbReference type="PANTHER" id="PTHR34653">
    <property type="match status" value="1"/>
</dbReference>
<comment type="caution">
    <text evidence="6">The sequence shown here is derived from an EMBL/GenBank/DDBJ whole genome shotgun (WGS) entry which is preliminary data.</text>
</comment>
<comment type="similarity">
    <text evidence="2 4">Belongs to the FliE family.</text>
</comment>
<accession>A0A8J4DUW3</accession>
<evidence type="ECO:0000256" key="4">
    <source>
        <dbReference type="HAMAP-Rule" id="MF_00724"/>
    </source>
</evidence>
<sequence length="104" mass="10798">MTITPISPVLPISVPSVVAPPAGDDSTTMAGGVNFADVLGNSIARVQGVQDRADDLAVQAATGTLEDVHEYMVAATEASLTTQLTVAIRNKAVDAFNEIMRMQA</sequence>
<dbReference type="RefSeq" id="WP_203904256.1">
    <property type="nucleotide sequence ID" value="NZ_BOPF01000040.1"/>
</dbReference>